<feature type="region of interest" description="Disordered" evidence="6">
    <location>
        <begin position="612"/>
        <end position="642"/>
    </location>
</feature>
<dbReference type="InterPro" id="IPR002016">
    <property type="entry name" value="Haem_peroxidase"/>
</dbReference>
<evidence type="ECO:0000256" key="4">
    <source>
        <dbReference type="ARBA" id="ARBA00023098"/>
    </source>
</evidence>
<feature type="active site" description="Proton acceptor" evidence="5">
    <location>
        <position position="445"/>
    </location>
</feature>
<feature type="compositionally biased region" description="Polar residues" evidence="6">
    <location>
        <begin position="693"/>
        <end position="714"/>
    </location>
</feature>
<evidence type="ECO:0000259" key="8">
    <source>
        <dbReference type="PROSITE" id="PS50873"/>
    </source>
</evidence>
<dbReference type="GO" id="GO:0016042">
    <property type="term" value="P:lipid catabolic process"/>
    <property type="evidence" value="ECO:0007669"/>
    <property type="project" value="UniProtKB-UniRule"/>
</dbReference>
<dbReference type="SUPFAM" id="SSF52151">
    <property type="entry name" value="FabD/lysophospholipase-like"/>
    <property type="match status" value="1"/>
</dbReference>
<dbReference type="PROSITE" id="PS51635">
    <property type="entry name" value="PNPLA"/>
    <property type="match status" value="1"/>
</dbReference>
<name>A0A8H5LUF5_9AGAR</name>
<protein>
    <recommendedName>
        <fullName evidence="12">Patatin-like phospholipase domain-containing protein</fullName>
    </recommendedName>
</protein>
<dbReference type="InterPro" id="IPR016035">
    <property type="entry name" value="Acyl_Trfase/lysoPLipase"/>
</dbReference>
<feature type="region of interest" description="Disordered" evidence="6">
    <location>
        <begin position="740"/>
        <end position="765"/>
    </location>
</feature>
<feature type="region of interest" description="Disordered" evidence="6">
    <location>
        <begin position="684"/>
        <end position="714"/>
    </location>
</feature>
<evidence type="ECO:0008006" key="12">
    <source>
        <dbReference type="Google" id="ProtNLM"/>
    </source>
</evidence>
<evidence type="ECO:0000256" key="3">
    <source>
        <dbReference type="ARBA" id="ARBA00022963"/>
    </source>
</evidence>
<evidence type="ECO:0000256" key="7">
    <source>
        <dbReference type="SAM" id="Phobius"/>
    </source>
</evidence>
<feature type="domain" description="PNPLA" evidence="9">
    <location>
        <begin position="267"/>
        <end position="458"/>
    </location>
</feature>
<keyword evidence="11" id="KW-1185">Reference proteome</keyword>
<feature type="domain" description="Plant heme peroxidase family profile" evidence="8">
    <location>
        <begin position="172"/>
        <end position="449"/>
    </location>
</feature>
<dbReference type="EMBL" id="JAACJM010000012">
    <property type="protein sequence ID" value="KAF5369923.1"/>
    <property type="molecule type" value="Genomic_DNA"/>
</dbReference>
<comment type="similarity">
    <text evidence="1">Belongs to the PLPL family.</text>
</comment>
<dbReference type="Proteomes" id="UP000559256">
    <property type="component" value="Unassembled WGS sequence"/>
</dbReference>
<comment type="caution">
    <text evidence="10">The sequence shown here is derived from an EMBL/GenBank/DDBJ whole genome shotgun (WGS) entry which is preliminary data.</text>
</comment>
<reference evidence="10 11" key="1">
    <citation type="journal article" date="2020" name="ISME J.">
        <title>Uncovering the hidden diversity of litter-decomposition mechanisms in mushroom-forming fungi.</title>
        <authorList>
            <person name="Floudas D."/>
            <person name="Bentzer J."/>
            <person name="Ahren D."/>
            <person name="Johansson T."/>
            <person name="Persson P."/>
            <person name="Tunlid A."/>
        </authorList>
    </citation>
    <scope>NUCLEOTIDE SEQUENCE [LARGE SCALE GENOMIC DNA]</scope>
    <source>
        <strain evidence="10 11">CBS 291.85</strain>
    </source>
</reference>
<comment type="caution">
    <text evidence="5">Lacks conserved residue(s) required for the propagation of feature annotation.</text>
</comment>
<dbReference type="PANTHER" id="PTHR14226">
    <property type="entry name" value="NEUROPATHY TARGET ESTERASE/SWISS CHEESE D.MELANOGASTER"/>
    <property type="match status" value="1"/>
</dbReference>
<dbReference type="AlphaFoldDB" id="A0A8H5LUF5"/>
<dbReference type="CDD" id="cd07232">
    <property type="entry name" value="Pat_PLPL"/>
    <property type="match status" value="1"/>
</dbReference>
<keyword evidence="7" id="KW-0472">Membrane</keyword>
<dbReference type="PROSITE" id="PS50873">
    <property type="entry name" value="PEROXIDASE_4"/>
    <property type="match status" value="1"/>
</dbReference>
<dbReference type="Pfam" id="PF11815">
    <property type="entry name" value="DUF3336"/>
    <property type="match status" value="1"/>
</dbReference>
<sequence>MFTDDNDPFYTDYVNEAHIQAFAEALNADEFPFGEVASPLTPGSPVVGSVRVRKVSALSDFAPVNLRVKRRRKKEKEAEKHRHDWLFLVLRWPLLLFIFLFITGEFGLYVLIRQLVNAKEWVSAWRGQKGLLRKRMRSSRSWSEWKGAAMTLDEYLHFDEWKKIDEDPYYDWKLVRKVRKSLKNLREKKDARGCIGVLETCIRANFAGVESSRLYSETYLGSKDLIESYYDEQEKALEFIRESPQLTIDEKKKLFKSANTNYGISALCLSGGASFGYYHFGVVRAFLDAGLLPRVITGTSAGSLIAALVCTRTEEELKTLICPQIADRITACEEPINVWLSRFFTTGARFDSVSWARKATFFTRGSMTFKEAYLRTGRILNVSVVPADRHSPTKLLNYITSPDTVIWSALLASAAVPGILNPVVLMQKLKDGTVIPWNWGSRFKDGSLRVDIPIQTLNLYFNVTYPVVSQVNPHVHLFFFAPRGSAGKPVAHSKGKGWRGNFLLSAAENWLKHELTKNFKVIRDLDLLPQILGQDWSSVFLQRFDGTVTIWPRTRLWDWFRILSDPDRQELERMIQVGQLVTWPKLHMIKNRARIEKQIYLGRQYVRRSLKSAGRLPEAATSQSKHGLRISPTPQLTGSDYPLSLDTDVEQAIVNGSSRIFKHNRSHSKSNTNSSLRSQLYRKNHHDEPLPPISSSQRAEPLATSHSALQSEPSFLTRLRTKSFPSGSLLSVGKEHIATKPVEHDVGEHMWSSDSSSDDLSADEI</sequence>
<evidence type="ECO:0000256" key="5">
    <source>
        <dbReference type="PROSITE-ProRule" id="PRU01161"/>
    </source>
</evidence>
<keyword evidence="2 5" id="KW-0378">Hydrolase</keyword>
<keyword evidence="4 5" id="KW-0443">Lipid metabolism</keyword>
<dbReference type="InterPro" id="IPR002641">
    <property type="entry name" value="PNPLA_dom"/>
</dbReference>
<dbReference type="GO" id="GO:0020037">
    <property type="term" value="F:heme binding"/>
    <property type="evidence" value="ECO:0007669"/>
    <property type="project" value="InterPro"/>
</dbReference>
<keyword evidence="7" id="KW-1133">Transmembrane helix</keyword>
<feature type="transmembrane region" description="Helical" evidence="7">
    <location>
        <begin position="85"/>
        <end position="112"/>
    </location>
</feature>
<dbReference type="GO" id="GO:0004601">
    <property type="term" value="F:peroxidase activity"/>
    <property type="evidence" value="ECO:0007669"/>
    <property type="project" value="InterPro"/>
</dbReference>
<evidence type="ECO:0000256" key="6">
    <source>
        <dbReference type="SAM" id="MobiDB-lite"/>
    </source>
</evidence>
<accession>A0A8H5LUF5</accession>
<feature type="active site" description="Nucleophile" evidence="5">
    <location>
        <position position="300"/>
    </location>
</feature>
<dbReference type="InterPro" id="IPR021771">
    <property type="entry name" value="Triacylglycerol_lipase_N"/>
</dbReference>
<evidence type="ECO:0000313" key="10">
    <source>
        <dbReference type="EMBL" id="KAF5369923.1"/>
    </source>
</evidence>
<keyword evidence="3 5" id="KW-0442">Lipid degradation</keyword>
<dbReference type="GO" id="GO:0006979">
    <property type="term" value="P:response to oxidative stress"/>
    <property type="evidence" value="ECO:0007669"/>
    <property type="project" value="InterPro"/>
</dbReference>
<dbReference type="OrthoDB" id="15478at2759"/>
<evidence type="ECO:0000256" key="1">
    <source>
        <dbReference type="ARBA" id="ARBA00006104"/>
    </source>
</evidence>
<feature type="short sequence motif" description="GXSXG" evidence="5">
    <location>
        <begin position="298"/>
        <end position="302"/>
    </location>
</feature>
<dbReference type="PANTHER" id="PTHR14226:SF66">
    <property type="entry name" value="TRIACYLGLYCEROL LIPASE PTL2"/>
    <property type="match status" value="1"/>
</dbReference>
<dbReference type="GO" id="GO:0004806">
    <property type="term" value="F:triacylglycerol lipase activity"/>
    <property type="evidence" value="ECO:0007669"/>
    <property type="project" value="InterPro"/>
</dbReference>
<feature type="compositionally biased region" description="Acidic residues" evidence="6">
    <location>
        <begin position="756"/>
        <end position="765"/>
    </location>
</feature>
<dbReference type="Gene3D" id="3.40.1090.10">
    <property type="entry name" value="Cytosolic phospholipase A2 catalytic domain"/>
    <property type="match status" value="2"/>
</dbReference>
<gene>
    <name evidence="10" type="ORF">D9758_001017</name>
</gene>
<organism evidence="10 11">
    <name type="scientific">Tetrapyrgos nigripes</name>
    <dbReference type="NCBI Taxonomy" id="182062"/>
    <lineage>
        <taxon>Eukaryota</taxon>
        <taxon>Fungi</taxon>
        <taxon>Dikarya</taxon>
        <taxon>Basidiomycota</taxon>
        <taxon>Agaricomycotina</taxon>
        <taxon>Agaricomycetes</taxon>
        <taxon>Agaricomycetidae</taxon>
        <taxon>Agaricales</taxon>
        <taxon>Marasmiineae</taxon>
        <taxon>Marasmiaceae</taxon>
        <taxon>Tetrapyrgos</taxon>
    </lineage>
</organism>
<evidence type="ECO:0000256" key="2">
    <source>
        <dbReference type="ARBA" id="ARBA00022801"/>
    </source>
</evidence>
<keyword evidence="7" id="KW-0812">Transmembrane</keyword>
<evidence type="ECO:0000313" key="11">
    <source>
        <dbReference type="Proteomes" id="UP000559256"/>
    </source>
</evidence>
<dbReference type="InterPro" id="IPR050301">
    <property type="entry name" value="NTE"/>
</dbReference>
<proteinExistence type="inferred from homology"/>
<dbReference type="Pfam" id="PF01734">
    <property type="entry name" value="Patatin"/>
    <property type="match status" value="1"/>
</dbReference>
<dbReference type="GO" id="GO:0006641">
    <property type="term" value="P:triglyceride metabolic process"/>
    <property type="evidence" value="ECO:0007669"/>
    <property type="project" value="UniProtKB-ARBA"/>
</dbReference>
<evidence type="ECO:0000259" key="9">
    <source>
        <dbReference type="PROSITE" id="PS51635"/>
    </source>
</evidence>